<dbReference type="RefSeq" id="WP_165503483.1">
    <property type="nucleotide sequence ID" value="NZ_SJSM01000001.1"/>
</dbReference>
<dbReference type="SUPFAM" id="SSF88946">
    <property type="entry name" value="Sigma2 domain of RNA polymerase sigma factors"/>
    <property type="match status" value="1"/>
</dbReference>
<evidence type="ECO:0000256" key="2">
    <source>
        <dbReference type="ARBA" id="ARBA00023015"/>
    </source>
</evidence>
<comment type="caution">
    <text evidence="7">The sequence shown here is derived from an EMBL/GenBank/DDBJ whole genome shotgun (WGS) entry which is preliminary data.</text>
</comment>
<dbReference type="InterPro" id="IPR013324">
    <property type="entry name" value="RNA_pol_sigma_r3/r4-like"/>
</dbReference>
<dbReference type="NCBIfam" id="TIGR02937">
    <property type="entry name" value="sigma70-ECF"/>
    <property type="match status" value="1"/>
</dbReference>
<dbReference type="AlphaFoldDB" id="A0A4R0NHG5"/>
<dbReference type="SUPFAM" id="SSF88659">
    <property type="entry name" value="Sigma3 and sigma4 domains of RNA polymerase sigma factors"/>
    <property type="match status" value="1"/>
</dbReference>
<dbReference type="InterPro" id="IPR013249">
    <property type="entry name" value="RNA_pol_sigma70_r4_t2"/>
</dbReference>
<feature type="domain" description="RNA polymerase sigma-70 region 2" evidence="5">
    <location>
        <begin position="22"/>
        <end position="86"/>
    </location>
</feature>
<reference evidence="7 8" key="1">
    <citation type="submission" date="2019-02" db="EMBL/GenBank/DDBJ databases">
        <title>Pedobacter sp. RP-3-8 sp. nov., isolated from Arctic soil.</title>
        <authorList>
            <person name="Dahal R.H."/>
        </authorList>
    </citation>
    <scope>NUCLEOTIDE SEQUENCE [LARGE SCALE GENOMIC DNA]</scope>
    <source>
        <strain evidence="7 8">RP-3-8</strain>
    </source>
</reference>
<evidence type="ECO:0000256" key="3">
    <source>
        <dbReference type="ARBA" id="ARBA00023082"/>
    </source>
</evidence>
<evidence type="ECO:0000256" key="1">
    <source>
        <dbReference type="ARBA" id="ARBA00010641"/>
    </source>
</evidence>
<evidence type="ECO:0000313" key="8">
    <source>
        <dbReference type="Proteomes" id="UP000291117"/>
    </source>
</evidence>
<dbReference type="Pfam" id="PF04542">
    <property type="entry name" value="Sigma70_r2"/>
    <property type="match status" value="1"/>
</dbReference>
<dbReference type="GO" id="GO:0016987">
    <property type="term" value="F:sigma factor activity"/>
    <property type="evidence" value="ECO:0007669"/>
    <property type="project" value="UniProtKB-KW"/>
</dbReference>
<accession>A0A4R0NHG5</accession>
<keyword evidence="3" id="KW-0731">Sigma factor</keyword>
<dbReference type="Gene3D" id="1.10.1740.10">
    <property type="match status" value="1"/>
</dbReference>
<keyword evidence="8" id="KW-1185">Reference proteome</keyword>
<dbReference type="PANTHER" id="PTHR43133:SF46">
    <property type="entry name" value="RNA POLYMERASE SIGMA-70 FACTOR ECF SUBFAMILY"/>
    <property type="match status" value="1"/>
</dbReference>
<keyword evidence="4" id="KW-0804">Transcription</keyword>
<dbReference type="InterPro" id="IPR039425">
    <property type="entry name" value="RNA_pol_sigma-70-like"/>
</dbReference>
<dbReference type="GO" id="GO:0006352">
    <property type="term" value="P:DNA-templated transcription initiation"/>
    <property type="evidence" value="ECO:0007669"/>
    <property type="project" value="InterPro"/>
</dbReference>
<dbReference type="Gene3D" id="1.10.10.10">
    <property type="entry name" value="Winged helix-like DNA-binding domain superfamily/Winged helix DNA-binding domain"/>
    <property type="match status" value="1"/>
</dbReference>
<dbReference type="PANTHER" id="PTHR43133">
    <property type="entry name" value="RNA POLYMERASE ECF-TYPE SIGMA FACTO"/>
    <property type="match status" value="1"/>
</dbReference>
<dbReference type="InterPro" id="IPR007627">
    <property type="entry name" value="RNA_pol_sigma70_r2"/>
</dbReference>
<organism evidence="7 8">
    <name type="scientific">Pedobacter hiemivivus</name>
    <dbReference type="NCBI Taxonomy" id="2530454"/>
    <lineage>
        <taxon>Bacteria</taxon>
        <taxon>Pseudomonadati</taxon>
        <taxon>Bacteroidota</taxon>
        <taxon>Sphingobacteriia</taxon>
        <taxon>Sphingobacteriales</taxon>
        <taxon>Sphingobacteriaceae</taxon>
        <taxon>Pedobacter</taxon>
    </lineage>
</organism>
<dbReference type="Pfam" id="PF08281">
    <property type="entry name" value="Sigma70_r4_2"/>
    <property type="match status" value="1"/>
</dbReference>
<dbReference type="CDD" id="cd06171">
    <property type="entry name" value="Sigma70_r4"/>
    <property type="match status" value="1"/>
</dbReference>
<sequence length="201" mass="23571">MPTLRELTLKQQAKKQYITDMYNKFWKELYIVAFRRLRDEAQVEDMLQDLFLSLLEGDYNLENENAVRALLHTRLKSRIIDFFRKELLKINFENHEAAKSQADPHSSDDHLMGRELESVVMREINRLPEKMKEIFLLSREEMLSNEEIASRLNISGKTVRNQLSTALNRIRFAVRQYGSAELRPASVTVIITIAALMLTDR</sequence>
<dbReference type="EMBL" id="SJSM01000001">
    <property type="protein sequence ID" value="TCC99197.1"/>
    <property type="molecule type" value="Genomic_DNA"/>
</dbReference>
<dbReference type="InterPro" id="IPR013325">
    <property type="entry name" value="RNA_pol_sigma_r2"/>
</dbReference>
<keyword evidence="2" id="KW-0805">Transcription regulation</keyword>
<evidence type="ECO:0000256" key="4">
    <source>
        <dbReference type="ARBA" id="ARBA00023163"/>
    </source>
</evidence>
<evidence type="ECO:0000259" key="5">
    <source>
        <dbReference type="Pfam" id="PF04542"/>
    </source>
</evidence>
<name>A0A4R0NHG5_9SPHI</name>
<dbReference type="Proteomes" id="UP000291117">
    <property type="component" value="Unassembled WGS sequence"/>
</dbReference>
<comment type="similarity">
    <text evidence="1">Belongs to the sigma-70 factor family. ECF subfamily.</text>
</comment>
<feature type="domain" description="RNA polymerase sigma factor 70 region 4 type 2" evidence="6">
    <location>
        <begin position="120"/>
        <end position="169"/>
    </location>
</feature>
<proteinExistence type="inferred from homology"/>
<dbReference type="InterPro" id="IPR014284">
    <property type="entry name" value="RNA_pol_sigma-70_dom"/>
</dbReference>
<protein>
    <submittedName>
        <fullName evidence="7">Sigma-70 family RNA polymerase sigma factor</fullName>
    </submittedName>
</protein>
<dbReference type="InterPro" id="IPR036388">
    <property type="entry name" value="WH-like_DNA-bd_sf"/>
</dbReference>
<gene>
    <name evidence="7" type="ORF">EZ444_00505</name>
</gene>
<dbReference type="GO" id="GO:0003677">
    <property type="term" value="F:DNA binding"/>
    <property type="evidence" value="ECO:0007669"/>
    <property type="project" value="InterPro"/>
</dbReference>
<evidence type="ECO:0000259" key="6">
    <source>
        <dbReference type="Pfam" id="PF08281"/>
    </source>
</evidence>
<evidence type="ECO:0000313" key="7">
    <source>
        <dbReference type="EMBL" id="TCC99197.1"/>
    </source>
</evidence>